<comment type="caution">
    <text evidence="1">The sequence shown here is derived from an EMBL/GenBank/DDBJ whole genome shotgun (WGS) entry which is preliminary data.</text>
</comment>
<dbReference type="InterPro" id="IPR053191">
    <property type="entry name" value="DcsG_Biosynth_Enzyme"/>
</dbReference>
<name>A0A918KKQ2_9PROT</name>
<dbReference type="AlphaFoldDB" id="A0A918KKQ2"/>
<dbReference type="PANTHER" id="PTHR39217:SF1">
    <property type="entry name" value="GLUTATHIONE SYNTHETASE"/>
    <property type="match status" value="1"/>
</dbReference>
<dbReference type="EMBL" id="BMYV01000002">
    <property type="protein sequence ID" value="GGX67468.1"/>
    <property type="molecule type" value="Genomic_DNA"/>
</dbReference>
<evidence type="ECO:0000313" key="1">
    <source>
        <dbReference type="EMBL" id="GGX67468.1"/>
    </source>
</evidence>
<reference evidence="1 2" key="1">
    <citation type="journal article" date="2014" name="Int. J. Syst. Evol. Microbiol.">
        <title>Complete genome sequence of Corynebacterium casei LMG S-19264T (=DSM 44701T), isolated from a smear-ripened cheese.</title>
        <authorList>
            <consortium name="US DOE Joint Genome Institute (JGI-PGF)"/>
            <person name="Walter F."/>
            <person name="Albersmeier A."/>
            <person name="Kalinowski J."/>
            <person name="Ruckert C."/>
        </authorList>
    </citation>
    <scope>NUCLEOTIDE SEQUENCE [LARGE SCALE GENOMIC DNA]</scope>
    <source>
        <strain evidence="1 2">KCTC 23968</strain>
    </source>
</reference>
<keyword evidence="2" id="KW-1185">Reference proteome</keyword>
<gene>
    <name evidence="1" type="ORF">GCM10011309_16490</name>
</gene>
<proteinExistence type="predicted"/>
<evidence type="ECO:0000313" key="2">
    <source>
        <dbReference type="Proteomes" id="UP000600865"/>
    </source>
</evidence>
<dbReference type="RefSeq" id="WP_189584211.1">
    <property type="nucleotide sequence ID" value="NZ_BMYV01000002.1"/>
</dbReference>
<protein>
    <submittedName>
        <fullName evidence="1">ATP-grasp domain protein</fullName>
    </submittedName>
</protein>
<dbReference type="Proteomes" id="UP000600865">
    <property type="component" value="Unassembled WGS sequence"/>
</dbReference>
<dbReference type="PANTHER" id="PTHR39217">
    <property type="match status" value="1"/>
</dbReference>
<sequence>MKKIALLISDNLLPTAENARPDRFELTEEVGKLSPALAAQDMELVEVRWREIAERAAEFDAILPLMVWDYFEGNEDAFLSAIAKAEAITPVFNTFDVLNWNADKSYLEELEARGAPVIRTITVDGVTKTNVARAFETLETDTLVIKPTVGGGAWRQVLYKKGDPFPPASEMPPEGALLQAFLPSVLEEGEYSFLYFGGRFSHAARKTPKSGDYRIQSIYGGSEETYVPTPLERETASDILDVLDFTPLYARVDLLRGRDGTLKLIELELIEPYLYLPHAKGDGGENEGAQKFALALKTRLERLATANEKAKP</sequence>
<organism evidence="1 2">
    <name type="scientific">Litorimonas cladophorae</name>
    <dbReference type="NCBI Taxonomy" id="1220491"/>
    <lineage>
        <taxon>Bacteria</taxon>
        <taxon>Pseudomonadati</taxon>
        <taxon>Pseudomonadota</taxon>
        <taxon>Alphaproteobacteria</taxon>
        <taxon>Maricaulales</taxon>
        <taxon>Robiginitomaculaceae</taxon>
    </lineage>
</organism>
<accession>A0A918KKQ2</accession>
<dbReference type="SUPFAM" id="SSF56059">
    <property type="entry name" value="Glutathione synthetase ATP-binding domain-like"/>
    <property type="match status" value="1"/>
</dbReference>